<keyword evidence="5" id="KW-0560">Oxidoreductase</keyword>
<evidence type="ECO:0000256" key="2">
    <source>
        <dbReference type="ARBA" id="ARBA00022475"/>
    </source>
</evidence>
<evidence type="ECO:0000256" key="5">
    <source>
        <dbReference type="ARBA" id="ARBA00023002"/>
    </source>
</evidence>
<gene>
    <name evidence="10" type="ORF">ABFZ84_01365</name>
</gene>
<feature type="domain" description="NADH:quinone oxidoreductase/Mrp antiporter transmembrane" evidence="9">
    <location>
        <begin position="118"/>
        <end position="391"/>
    </location>
</feature>
<evidence type="ECO:0000256" key="1">
    <source>
        <dbReference type="ARBA" id="ARBA00004651"/>
    </source>
</evidence>
<sequence length="577" mass="62359">MSASSFMSLFADNPAVILIVGALMCLAVPRHLASVILLVATTLSAVKLYTLGLGEYGSISLFGEQLTTVRLDPMSRLFAVVFHIAAALNIIYAWGQKDRSQNFATLAYPAAALGGVLAGDLITLFFWWEMAAITSVFLVWAPGTRVTYLSGMRYLAVQILSGVLLLAGVVLTYRETGSLAFDFVGLRDADGAVKFSALVLFLAFGIKSAFPLLHNWVQDAYSKSTITGAIILSIFTTKLAVYSLARAFPGTPELIYIGAVMTIFPIFFALIENDLRKVLTYSINNQVGFMVCAIGLGAINGAVGYAFGNIIFEGLLFMALGTAMYRTGTSKATELGGLYRTMPITMGLCIIGALSISAFPGTLGFVTKGLIIDGAAGANLFWIWLTLLFASAGVLEHAGIKIPYFTFFAHDSGKRPKDAPMGMMIAMGIAAVMCIGLGVHPDPLYALLPDQEQIASYHPYTAYHIVEQLQLLLWAILAFAVLVLIKWYPAEVPSTNLDSDWFYRIPGRAFLGWVSGASRATWNALWGIFSGRVHAIMARIYSVHGPEGQMARSWPIGFMALWAAVLLAFALILSFLA</sequence>
<evidence type="ECO:0000313" key="11">
    <source>
        <dbReference type="Proteomes" id="UP001560685"/>
    </source>
</evidence>
<dbReference type="Pfam" id="PF00361">
    <property type="entry name" value="Proton_antipo_M"/>
    <property type="match status" value="1"/>
</dbReference>
<name>A0ABV3Z1Q8_9PROT</name>
<feature type="transmembrane region" description="Helical" evidence="8">
    <location>
        <begin position="421"/>
        <end position="439"/>
    </location>
</feature>
<dbReference type="Proteomes" id="UP001560685">
    <property type="component" value="Unassembled WGS sequence"/>
</dbReference>
<evidence type="ECO:0000256" key="3">
    <source>
        <dbReference type="ARBA" id="ARBA00022692"/>
    </source>
</evidence>
<organism evidence="10 11">
    <name type="scientific">Hyphococcus lacteus</name>
    <dbReference type="NCBI Taxonomy" id="3143536"/>
    <lineage>
        <taxon>Bacteria</taxon>
        <taxon>Pseudomonadati</taxon>
        <taxon>Pseudomonadota</taxon>
        <taxon>Alphaproteobacteria</taxon>
        <taxon>Parvularculales</taxon>
        <taxon>Parvularculaceae</taxon>
        <taxon>Hyphococcus</taxon>
    </lineage>
</organism>
<dbReference type="NCBIfam" id="NF009310">
    <property type="entry name" value="PRK12668.1"/>
    <property type="match status" value="1"/>
</dbReference>
<feature type="transmembrane region" description="Helical" evidence="8">
    <location>
        <begin position="6"/>
        <end position="28"/>
    </location>
</feature>
<dbReference type="PANTHER" id="PTHR42682:SF4">
    <property type="entry name" value="NADH-UBIQUINONE_PLASTOQUINONE"/>
    <property type="match status" value="1"/>
</dbReference>
<dbReference type="InterPro" id="IPR001750">
    <property type="entry name" value="ND/Mrp_TM"/>
</dbReference>
<dbReference type="EMBL" id="JBEHZE010000001">
    <property type="protein sequence ID" value="MEX6632187.1"/>
    <property type="molecule type" value="Genomic_DNA"/>
</dbReference>
<feature type="transmembrane region" description="Helical" evidence="8">
    <location>
        <begin position="193"/>
        <end position="213"/>
    </location>
</feature>
<accession>A0ABV3Z1Q8</accession>
<feature type="transmembrane region" description="Helical" evidence="8">
    <location>
        <begin position="154"/>
        <end position="173"/>
    </location>
</feature>
<feature type="transmembrane region" description="Helical" evidence="8">
    <location>
        <begin position="554"/>
        <end position="576"/>
    </location>
</feature>
<evidence type="ECO:0000259" key="9">
    <source>
        <dbReference type="Pfam" id="PF00361"/>
    </source>
</evidence>
<dbReference type="InterPro" id="IPR052175">
    <property type="entry name" value="ComplexI-like_HydComp"/>
</dbReference>
<keyword evidence="11" id="KW-1185">Reference proteome</keyword>
<feature type="transmembrane region" description="Helical" evidence="8">
    <location>
        <begin position="254"/>
        <end position="271"/>
    </location>
</feature>
<evidence type="ECO:0000313" key="10">
    <source>
        <dbReference type="EMBL" id="MEX6632187.1"/>
    </source>
</evidence>
<proteinExistence type="predicted"/>
<comment type="caution">
    <text evidence="10">The sequence shown here is derived from an EMBL/GenBank/DDBJ whole genome shotgun (WGS) entry which is preliminary data.</text>
</comment>
<feature type="transmembrane region" description="Helical" evidence="8">
    <location>
        <begin position="337"/>
        <end position="360"/>
    </location>
</feature>
<protein>
    <submittedName>
        <fullName evidence="10">Na(+)/H(+) antiporter subunit D</fullName>
    </submittedName>
</protein>
<feature type="transmembrane region" description="Helical" evidence="8">
    <location>
        <begin position="380"/>
        <end position="400"/>
    </location>
</feature>
<evidence type="ECO:0000256" key="4">
    <source>
        <dbReference type="ARBA" id="ARBA00022989"/>
    </source>
</evidence>
<feature type="transmembrane region" description="Helical" evidence="8">
    <location>
        <begin position="225"/>
        <end position="248"/>
    </location>
</feature>
<evidence type="ECO:0000256" key="6">
    <source>
        <dbReference type="ARBA" id="ARBA00023136"/>
    </source>
</evidence>
<evidence type="ECO:0000256" key="7">
    <source>
        <dbReference type="RuleBase" id="RU000320"/>
    </source>
</evidence>
<reference evidence="10 11" key="1">
    <citation type="submission" date="2024-05" db="EMBL/GenBank/DDBJ databases">
        <title>Three bacterial strains, DH-69, EH-24, and ECK-19 isolated from coastal sediments.</title>
        <authorList>
            <person name="Ye Y.-Q."/>
            <person name="Du Z.-J."/>
        </authorList>
    </citation>
    <scope>NUCLEOTIDE SEQUENCE [LARGE SCALE GENOMIC DNA]</scope>
    <source>
        <strain evidence="10 11">ECK-19</strain>
    </source>
</reference>
<keyword evidence="2" id="KW-1003">Cell membrane</keyword>
<keyword evidence="3 7" id="KW-0812">Transmembrane</keyword>
<keyword evidence="4 8" id="KW-1133">Transmembrane helix</keyword>
<feature type="transmembrane region" description="Helical" evidence="8">
    <location>
        <begin position="74"/>
        <end position="95"/>
    </location>
</feature>
<feature type="transmembrane region" description="Helical" evidence="8">
    <location>
        <begin position="102"/>
        <end position="119"/>
    </location>
</feature>
<evidence type="ECO:0000256" key="8">
    <source>
        <dbReference type="SAM" id="Phobius"/>
    </source>
</evidence>
<keyword evidence="6 8" id="KW-0472">Membrane</keyword>
<dbReference type="PANTHER" id="PTHR42682">
    <property type="entry name" value="HYDROGENASE-4 COMPONENT F"/>
    <property type="match status" value="1"/>
</dbReference>
<feature type="transmembrane region" description="Helical" evidence="8">
    <location>
        <begin position="471"/>
        <end position="489"/>
    </location>
</feature>
<comment type="subcellular location">
    <subcellularLocation>
        <location evidence="1">Cell membrane</location>
        <topology evidence="1">Multi-pass membrane protein</topology>
    </subcellularLocation>
    <subcellularLocation>
        <location evidence="7">Membrane</location>
        <topology evidence="7">Multi-pass membrane protein</topology>
    </subcellularLocation>
</comment>
<dbReference type="RefSeq" id="WP_369312014.1">
    <property type="nucleotide sequence ID" value="NZ_JBEHZE010000001.1"/>
</dbReference>